<dbReference type="HOGENOM" id="CLU_046006_16_0_9"/>
<dbReference type="Pfam" id="PF00903">
    <property type="entry name" value="Glyoxalase"/>
    <property type="match status" value="1"/>
</dbReference>
<dbReference type="EMBL" id="AECQ01000011">
    <property type="protein sequence ID" value="EFW24797.1"/>
    <property type="molecule type" value="Genomic_DNA"/>
</dbReference>
<keyword evidence="3" id="KW-1185">Reference proteome</keyword>
<dbReference type="InterPro" id="IPR051332">
    <property type="entry name" value="Fosfomycin_Res_Enzymes"/>
</dbReference>
<evidence type="ECO:0000313" key="2">
    <source>
        <dbReference type="EMBL" id="EFW24797.1"/>
    </source>
</evidence>
<dbReference type="InterPro" id="IPR037523">
    <property type="entry name" value="VOC_core"/>
</dbReference>
<gene>
    <name evidence="2" type="ORF">HMPREF9430_00684</name>
</gene>
<dbReference type="PROSITE" id="PS51819">
    <property type="entry name" value="VOC"/>
    <property type="match status" value="1"/>
</dbReference>
<evidence type="ECO:0000259" key="1">
    <source>
        <dbReference type="PROSITE" id="PS51819"/>
    </source>
</evidence>
<reference evidence="2 3" key="1">
    <citation type="submission" date="2010-08" db="EMBL/GenBank/DDBJ databases">
        <authorList>
            <person name="Weinstock G."/>
            <person name="Sodergren E."/>
            <person name="Clifton S."/>
            <person name="Fulton L."/>
            <person name="Fulton B."/>
            <person name="Courtney L."/>
            <person name="Fronick C."/>
            <person name="Harrison M."/>
            <person name="Strong C."/>
            <person name="Farmer C."/>
            <person name="Delahaunty K."/>
            <person name="Markovic C."/>
            <person name="Hall O."/>
            <person name="Minx P."/>
            <person name="Tomlinson C."/>
            <person name="Mitreva M."/>
            <person name="Hou S."/>
            <person name="Chen J."/>
            <person name="Wollam A."/>
            <person name="Pepin K.H."/>
            <person name="Johnson M."/>
            <person name="Bhonagiri V."/>
            <person name="Zhang X."/>
            <person name="Suruliraj S."/>
            <person name="Warren W."/>
            <person name="Chinwalla A."/>
            <person name="Mardis E.R."/>
            <person name="Wilson R.K."/>
        </authorList>
    </citation>
    <scope>NUCLEOTIDE SEQUENCE [LARGE SCALE GENOMIC DNA]</scope>
    <source>
        <strain evidence="2 3">F0204</strain>
    </source>
</reference>
<dbReference type="InterPro" id="IPR029068">
    <property type="entry name" value="Glyas_Bleomycin-R_OHBP_Dase"/>
</dbReference>
<proteinExistence type="predicted"/>
<protein>
    <submittedName>
        <fullName evidence="2">Glyoxalase family protein</fullName>
    </submittedName>
</protein>
<name>E7MM84_9FIRM</name>
<dbReference type="PANTHER" id="PTHR36113">
    <property type="entry name" value="LYASE, PUTATIVE-RELATED-RELATED"/>
    <property type="match status" value="1"/>
</dbReference>
<accession>E7MM84</accession>
<dbReference type="eggNOG" id="COG0346">
    <property type="taxonomic scope" value="Bacteria"/>
</dbReference>
<dbReference type="CDD" id="cd07241">
    <property type="entry name" value="VOC_BsYyaH"/>
    <property type="match status" value="1"/>
</dbReference>
<comment type="caution">
    <text evidence="2">The sequence shown here is derived from an EMBL/GenBank/DDBJ whole genome shotgun (WGS) entry which is preliminary data.</text>
</comment>
<dbReference type="STRING" id="706433.HMPREF9430_00684"/>
<dbReference type="SUPFAM" id="SSF54593">
    <property type="entry name" value="Glyoxalase/Bleomycin resistance protein/Dihydroxybiphenyl dioxygenase"/>
    <property type="match status" value="1"/>
</dbReference>
<dbReference type="AlphaFoldDB" id="E7MM84"/>
<organism evidence="2 3">
    <name type="scientific">Solobacterium moorei F0204</name>
    <dbReference type="NCBI Taxonomy" id="706433"/>
    <lineage>
        <taxon>Bacteria</taxon>
        <taxon>Bacillati</taxon>
        <taxon>Bacillota</taxon>
        <taxon>Erysipelotrichia</taxon>
        <taxon>Erysipelotrichales</taxon>
        <taxon>Erysipelotrichaceae</taxon>
        <taxon>Solobacterium</taxon>
    </lineage>
</organism>
<sequence>MNLQKNYIEYYQVKERFRCMKIEHVAMYFNDLEKARDFFVKYFAGKANDGYHNPNTGFRSFFISFDEGSRLEIMNKPKMDNLAKPLNRTGYAHIAFSVGSVEAVDLLTSRLRNDGFEVASGPRTTGDGYYESSIIDIEGNQIEITV</sequence>
<dbReference type="Gene3D" id="3.10.180.10">
    <property type="entry name" value="2,3-Dihydroxybiphenyl 1,2-Dioxygenase, domain 1"/>
    <property type="match status" value="1"/>
</dbReference>
<evidence type="ECO:0000313" key="3">
    <source>
        <dbReference type="Proteomes" id="UP000004097"/>
    </source>
</evidence>
<dbReference type="PANTHER" id="PTHR36113:SF1">
    <property type="entry name" value="GLYOXALASE_BLEOMYCIN RESISTANCE PROTEIN_DIOXYGENASE"/>
    <property type="match status" value="1"/>
</dbReference>
<dbReference type="InterPro" id="IPR004360">
    <property type="entry name" value="Glyas_Fos-R_dOase_dom"/>
</dbReference>
<feature type="domain" description="VOC" evidence="1">
    <location>
        <begin position="21"/>
        <end position="146"/>
    </location>
</feature>
<dbReference type="Proteomes" id="UP000004097">
    <property type="component" value="Unassembled WGS sequence"/>
</dbReference>